<keyword evidence="2" id="KW-1185">Reference proteome</keyword>
<evidence type="ECO:0000313" key="1">
    <source>
        <dbReference type="EMBL" id="EMA40162.1"/>
    </source>
</evidence>
<dbReference type="EMBL" id="AOMA01000075">
    <property type="protein sequence ID" value="EMA40162.1"/>
    <property type="molecule type" value="Genomic_DNA"/>
</dbReference>
<comment type="caution">
    <text evidence="1">The sequence shown here is derived from an EMBL/GenBank/DDBJ whole genome shotgun (WGS) entry which is preliminary data.</text>
</comment>
<accession>M0M2X1</accession>
<proteinExistence type="predicted"/>
<name>M0M2X1_9EURY</name>
<evidence type="ECO:0000313" key="2">
    <source>
        <dbReference type="Proteomes" id="UP000011607"/>
    </source>
</evidence>
<gene>
    <name evidence="1" type="ORF">C446_07534</name>
</gene>
<dbReference type="Proteomes" id="UP000011607">
    <property type="component" value="Unassembled WGS sequence"/>
</dbReference>
<reference evidence="1 2" key="1">
    <citation type="journal article" date="2014" name="PLoS Genet.">
        <title>Phylogenetically driven sequencing of extremely halophilic archaea reveals strategies for static and dynamic osmo-response.</title>
        <authorList>
            <person name="Becker E.A."/>
            <person name="Seitzer P.M."/>
            <person name="Tritt A."/>
            <person name="Larsen D."/>
            <person name="Krusor M."/>
            <person name="Yao A.I."/>
            <person name="Wu D."/>
            <person name="Madern D."/>
            <person name="Eisen J.A."/>
            <person name="Darling A.E."/>
            <person name="Facciotti M.T."/>
        </authorList>
    </citation>
    <scope>NUCLEOTIDE SEQUENCE [LARGE SCALE GENOMIC DNA]</scope>
    <source>
        <strain evidence="1 2">JCM 10879</strain>
    </source>
</reference>
<dbReference type="AlphaFoldDB" id="M0M2X1"/>
<organism evidence="1 2">
    <name type="scientific">Halobiforma nitratireducens JCM 10879</name>
    <dbReference type="NCBI Taxonomy" id="1227454"/>
    <lineage>
        <taxon>Archaea</taxon>
        <taxon>Methanobacteriati</taxon>
        <taxon>Methanobacteriota</taxon>
        <taxon>Stenosarchaea group</taxon>
        <taxon>Halobacteria</taxon>
        <taxon>Halobacteriales</taxon>
        <taxon>Natrialbaceae</taxon>
        <taxon>Halobiforma</taxon>
    </lineage>
</organism>
<protein>
    <submittedName>
        <fullName evidence="1">Uncharacterized protein</fullName>
    </submittedName>
</protein>
<sequence length="85" mass="10239">MNNAEDIEFVKILFQVTIGRDLDDEEVQRHIWYHDLWLEPKEGNPTEYYVGKKIWNSYHGDNVQLPTQRIDYSRISDVAERELEE</sequence>